<protein>
    <submittedName>
        <fullName evidence="1">Uncharacterized protein</fullName>
    </submittedName>
</protein>
<dbReference type="AlphaFoldDB" id="A0A834G835"/>
<dbReference type="OrthoDB" id="2504561at2759"/>
<evidence type="ECO:0000313" key="1">
    <source>
        <dbReference type="EMBL" id="KAF7123341.1"/>
    </source>
</evidence>
<evidence type="ECO:0000313" key="2">
    <source>
        <dbReference type="Proteomes" id="UP000626092"/>
    </source>
</evidence>
<keyword evidence="2" id="KW-1185">Reference proteome</keyword>
<organism evidence="1 2">
    <name type="scientific">Rhododendron simsii</name>
    <name type="common">Sims's rhododendron</name>
    <dbReference type="NCBI Taxonomy" id="118357"/>
    <lineage>
        <taxon>Eukaryota</taxon>
        <taxon>Viridiplantae</taxon>
        <taxon>Streptophyta</taxon>
        <taxon>Embryophyta</taxon>
        <taxon>Tracheophyta</taxon>
        <taxon>Spermatophyta</taxon>
        <taxon>Magnoliopsida</taxon>
        <taxon>eudicotyledons</taxon>
        <taxon>Gunneridae</taxon>
        <taxon>Pentapetalae</taxon>
        <taxon>asterids</taxon>
        <taxon>Ericales</taxon>
        <taxon>Ericaceae</taxon>
        <taxon>Ericoideae</taxon>
        <taxon>Rhodoreae</taxon>
        <taxon>Rhododendron</taxon>
    </lineage>
</organism>
<dbReference type="Proteomes" id="UP000626092">
    <property type="component" value="Unassembled WGS sequence"/>
</dbReference>
<proteinExistence type="predicted"/>
<comment type="caution">
    <text evidence="1">The sequence shown here is derived from an EMBL/GenBank/DDBJ whole genome shotgun (WGS) entry which is preliminary data.</text>
</comment>
<dbReference type="EMBL" id="WJXA01000012">
    <property type="protein sequence ID" value="KAF7123341.1"/>
    <property type="molecule type" value="Genomic_DNA"/>
</dbReference>
<name>A0A834G835_RHOSS</name>
<sequence>MPNNCCKELRLSSDVFSEFSSENSTMIINSAFSMAWLKNFQKSTSPSIFSQDNGSGSKSDALHFCALPKECHHLLGHSSEEAKAHIRDIMAYRPFRRTTRECGRGDTEKSSKGIHIALNWGFLMLDKPLSLVKLQFLQL</sequence>
<accession>A0A834G835</accession>
<reference evidence="1" key="1">
    <citation type="submission" date="2019-11" db="EMBL/GenBank/DDBJ databases">
        <authorList>
            <person name="Liu Y."/>
            <person name="Hou J."/>
            <person name="Li T.-Q."/>
            <person name="Guan C.-H."/>
            <person name="Wu X."/>
            <person name="Wu H.-Z."/>
            <person name="Ling F."/>
            <person name="Zhang R."/>
            <person name="Shi X.-G."/>
            <person name="Ren J.-P."/>
            <person name="Chen E.-F."/>
            <person name="Sun J.-M."/>
        </authorList>
    </citation>
    <scope>NUCLEOTIDE SEQUENCE</scope>
    <source>
        <strain evidence="1">Adult_tree_wgs_1</strain>
        <tissue evidence="1">Leaves</tissue>
    </source>
</reference>
<gene>
    <name evidence="1" type="ORF">RHSIM_Rhsim12G0011500</name>
</gene>